<dbReference type="PANTHER" id="PTHR43798:SF33">
    <property type="entry name" value="HYDROLASE, PUTATIVE (AFU_ORTHOLOGUE AFUA_2G14860)-RELATED"/>
    <property type="match status" value="1"/>
</dbReference>
<evidence type="ECO:0000313" key="3">
    <source>
        <dbReference type="Proteomes" id="UP000185783"/>
    </source>
</evidence>
<dbReference type="InterPro" id="IPR000073">
    <property type="entry name" value="AB_hydrolase_1"/>
</dbReference>
<proteinExistence type="predicted"/>
<dbReference type="AlphaFoldDB" id="A0A1U7JK96"/>
<dbReference type="PANTHER" id="PTHR43798">
    <property type="entry name" value="MONOACYLGLYCEROL LIPASE"/>
    <property type="match status" value="1"/>
</dbReference>
<accession>A0A1U7JK96</accession>
<feature type="domain" description="AB hydrolase-1" evidence="1">
    <location>
        <begin position="40"/>
        <end position="279"/>
    </location>
</feature>
<dbReference type="GO" id="GO:0046464">
    <property type="term" value="P:acylglycerol catabolic process"/>
    <property type="evidence" value="ECO:0007669"/>
    <property type="project" value="TreeGrafter"/>
</dbReference>
<gene>
    <name evidence="2" type="ORF">A3843_05025</name>
</gene>
<dbReference type="Pfam" id="PF12697">
    <property type="entry name" value="Abhydrolase_6"/>
    <property type="match status" value="1"/>
</dbReference>
<dbReference type="GO" id="GO:0047372">
    <property type="term" value="F:monoacylglycerol lipase activity"/>
    <property type="evidence" value="ECO:0007669"/>
    <property type="project" value="TreeGrafter"/>
</dbReference>
<keyword evidence="2" id="KW-0378">Hydrolase</keyword>
<dbReference type="SUPFAM" id="SSF53474">
    <property type="entry name" value="alpha/beta-Hydrolases"/>
    <property type="match status" value="1"/>
</dbReference>
<dbReference type="Gene3D" id="3.40.50.1820">
    <property type="entry name" value="alpha/beta hydrolase"/>
    <property type="match status" value="1"/>
</dbReference>
<reference evidence="2 3" key="1">
    <citation type="submission" date="2016-03" db="EMBL/GenBank/DDBJ databases">
        <title>Genome sequence of Nesiotobacter sp. nov., a moderately halophilic alphaproteobacterium isolated from the Yellow Sea, China.</title>
        <authorList>
            <person name="Zhang G."/>
            <person name="Zhang R."/>
        </authorList>
    </citation>
    <scope>NUCLEOTIDE SEQUENCE [LARGE SCALE GENOMIC DNA]</scope>
    <source>
        <strain evidence="2 3">WB1-6</strain>
    </source>
</reference>
<dbReference type="RefSeq" id="WP_051269198.1">
    <property type="nucleotide sequence ID" value="NZ_LVVZ01000007.1"/>
</dbReference>
<dbReference type="InterPro" id="IPR029058">
    <property type="entry name" value="AB_hydrolase_fold"/>
</dbReference>
<evidence type="ECO:0000313" key="2">
    <source>
        <dbReference type="EMBL" id="OKL45118.1"/>
    </source>
</evidence>
<protein>
    <submittedName>
        <fullName evidence="2">Hydrolase</fullName>
    </submittedName>
</protein>
<dbReference type="GO" id="GO:0016020">
    <property type="term" value="C:membrane"/>
    <property type="evidence" value="ECO:0007669"/>
    <property type="project" value="TreeGrafter"/>
</dbReference>
<keyword evidence="3" id="KW-1185">Reference proteome</keyword>
<dbReference type="InterPro" id="IPR050266">
    <property type="entry name" value="AB_hydrolase_sf"/>
</dbReference>
<dbReference type="STRING" id="197461.A3843_05025"/>
<dbReference type="EMBL" id="LVVZ01000007">
    <property type="protein sequence ID" value="OKL45118.1"/>
    <property type="molecule type" value="Genomic_DNA"/>
</dbReference>
<dbReference type="Proteomes" id="UP000185783">
    <property type="component" value="Unassembled WGS sequence"/>
</dbReference>
<sequence>MHFPEAVSCVEGRAPNHRLVPIDCHEIHVTEWGKPGNPPLIMWHGLARTGRDFDELAAALSQDWFVLCPDTIGRGLSTWAREPATQYTITHYADIAVQLIKSYGFQRVGWLGTSMGGLIGMRIASMSGQNCLSWLIINDIGPEIPTEAIERILSYSKTPPAFSSVSELEQALRTVYAPFGPASDVFWRRMAFTSARRLPDGTLTTHFDPAIVQMMEDNDAELVSWDRWETLSLPVHVLGGRTSDILLTAIAERMRTTGPQPKVTWWEDCGHAPTLSRTEDIQIVRDIISALEVQREALAIAEN</sequence>
<comment type="caution">
    <text evidence="2">The sequence shown here is derived from an EMBL/GenBank/DDBJ whole genome shotgun (WGS) entry which is preliminary data.</text>
</comment>
<organism evidence="2 3">
    <name type="scientific">Pseudovibrio exalbescens</name>
    <dbReference type="NCBI Taxonomy" id="197461"/>
    <lineage>
        <taxon>Bacteria</taxon>
        <taxon>Pseudomonadati</taxon>
        <taxon>Pseudomonadota</taxon>
        <taxon>Alphaproteobacteria</taxon>
        <taxon>Hyphomicrobiales</taxon>
        <taxon>Stappiaceae</taxon>
        <taxon>Pseudovibrio</taxon>
    </lineage>
</organism>
<evidence type="ECO:0000259" key="1">
    <source>
        <dbReference type="Pfam" id="PF12697"/>
    </source>
</evidence>
<name>A0A1U7JK96_9HYPH</name>